<dbReference type="PANTHER" id="PTHR35580">
    <property type="entry name" value="CELL SURFACE GLYCOPROTEIN (S-LAYER PROTEIN)-LIKE PROTEIN"/>
    <property type="match status" value="1"/>
</dbReference>
<reference evidence="3 4" key="1">
    <citation type="submission" date="2019-02" db="EMBL/GenBank/DDBJ databases">
        <title>Deep-cultivation of Planctomycetes and their phenomic and genomic characterization uncovers novel biology.</title>
        <authorList>
            <person name="Wiegand S."/>
            <person name="Jogler M."/>
            <person name="Boedeker C."/>
            <person name="Pinto D."/>
            <person name="Vollmers J."/>
            <person name="Rivas-Marin E."/>
            <person name="Kohn T."/>
            <person name="Peeters S.H."/>
            <person name="Heuer A."/>
            <person name="Rast P."/>
            <person name="Oberbeckmann S."/>
            <person name="Bunk B."/>
            <person name="Jeske O."/>
            <person name="Meyerdierks A."/>
            <person name="Storesund J.E."/>
            <person name="Kallscheuer N."/>
            <person name="Luecker S."/>
            <person name="Lage O.M."/>
            <person name="Pohl T."/>
            <person name="Merkel B.J."/>
            <person name="Hornburger P."/>
            <person name="Mueller R.-W."/>
            <person name="Bruemmer F."/>
            <person name="Labrenz M."/>
            <person name="Spormann A.M."/>
            <person name="Op den Camp H."/>
            <person name="Overmann J."/>
            <person name="Amann R."/>
            <person name="Jetten M.S.M."/>
            <person name="Mascher T."/>
            <person name="Medema M.H."/>
            <person name="Devos D.P."/>
            <person name="Kaster A.-K."/>
            <person name="Ovreas L."/>
            <person name="Rohde M."/>
            <person name="Galperin M.Y."/>
            <person name="Jogler C."/>
        </authorList>
    </citation>
    <scope>NUCLEOTIDE SEQUENCE [LARGE SCALE GENOMIC DNA]</scope>
    <source>
        <strain evidence="3 4">Pla133</strain>
    </source>
</reference>
<dbReference type="InterPro" id="IPR052918">
    <property type="entry name" value="Motility_Chemotaxis_Reg"/>
</dbReference>
<gene>
    <name evidence="3" type="ORF">Pla133_26830</name>
</gene>
<evidence type="ECO:0000313" key="3">
    <source>
        <dbReference type="EMBL" id="QDU67595.1"/>
    </source>
</evidence>
<dbReference type="KEGG" id="pbap:Pla133_26830"/>
<feature type="domain" description="DUF7948" evidence="2">
    <location>
        <begin position="46"/>
        <end position="243"/>
    </location>
</feature>
<feature type="chain" id="PRO_5022023179" evidence="1">
    <location>
        <begin position="30"/>
        <end position="827"/>
    </location>
</feature>
<name>A0A518BKU2_9BACT</name>
<dbReference type="Proteomes" id="UP000316921">
    <property type="component" value="Chromosome"/>
</dbReference>
<proteinExistence type="predicted"/>
<dbReference type="PANTHER" id="PTHR35580:SF1">
    <property type="entry name" value="PHYTASE-LIKE DOMAIN-CONTAINING PROTEIN"/>
    <property type="match status" value="1"/>
</dbReference>
<keyword evidence="4" id="KW-1185">Reference proteome</keyword>
<dbReference type="RefSeq" id="WP_145065907.1">
    <property type="nucleotide sequence ID" value="NZ_CP036287.1"/>
</dbReference>
<evidence type="ECO:0000256" key="1">
    <source>
        <dbReference type="SAM" id="SignalP"/>
    </source>
</evidence>
<accession>A0A518BKU2</accession>
<keyword evidence="1" id="KW-0732">Signal</keyword>
<evidence type="ECO:0000313" key="4">
    <source>
        <dbReference type="Proteomes" id="UP000316921"/>
    </source>
</evidence>
<sequence length="827" mass="84680" precursor="true">MGIQSALASSRSFTLVVVASIGLPALAQAQTVAESASRLARLPGGFVENRGQEPDAVRFHGRQGRLHLWATEAGLTLGLPAVDQAGRDTALELHFGAGQARSIEGRAPLDGPSHFLRAGEESVVGAVNFAEVLYRELAPGLDLRLKQTDGAIEYDLELAPGATLDGFSIEIAGASGVHLVAPDELRIETPAGPLIQRIPAAWQVRSDGEREALSGRFVLQGDDRVGFALEGRDPSLAAVLDPVLGFAGYIGGSACDFVQDVALDSLHRSFVVGISQSADFPTSPGVIDTTWLNDEAFLASFDPSGTNLRFATFLGGSGDDVAHGLDIDLLGERVWIVGETESADFPVTPGAFDIVKGDFEDAFVARVSADGTLLDWATFLGGNNSDRAVAITVEATGRSYLVGTTSSTDFPVTPGVGQPGPAGGSDAFVAKLSASGASLLVSTYFGGSNADEGTGVVTGFGGELIVAGTTRSDDIPTSVAAVQPARAGGDDGFIARLSANGGSLVYGTYLGGSGDDRIASIATWPAQTIYAVGVTESADFPTTVGALFTSPQGLDDAFVSVISADGSGFVHSTYLGGSGNDAATDVALDPVGTTYVVGTTTSPDLPVTGDAFQSTLAGGSDIFHFIVASDGTAIDFGTYYGGAQDDSGHGIDHDDFTGSACFGGHVLDGVPSSPGVWDPSFNGGSGDGFLVCYSPLPCPTTALSVNLGSPCSSATLTVPPLVQGSYITLTITGAPPNASGLLYTSLAGSPPLLWEGLCDIWINIFSANPFAPVFTDASGNWSLFIGLPNDAPRCDQKVTFQALVLDIAGGPLSFGQLTNGVECTFGS</sequence>
<dbReference type="EMBL" id="CP036287">
    <property type="protein sequence ID" value="QDU67595.1"/>
    <property type="molecule type" value="Genomic_DNA"/>
</dbReference>
<organism evidence="3 4">
    <name type="scientific">Engelhardtia mirabilis</name>
    <dbReference type="NCBI Taxonomy" id="2528011"/>
    <lineage>
        <taxon>Bacteria</taxon>
        <taxon>Pseudomonadati</taxon>
        <taxon>Planctomycetota</taxon>
        <taxon>Planctomycetia</taxon>
        <taxon>Planctomycetia incertae sedis</taxon>
        <taxon>Engelhardtia</taxon>
    </lineage>
</organism>
<dbReference type="PRINTS" id="PR00313">
    <property type="entry name" value="CABNDNGRPT"/>
</dbReference>
<feature type="signal peptide" evidence="1">
    <location>
        <begin position="1"/>
        <end position="29"/>
    </location>
</feature>
<dbReference type="InterPro" id="IPR057708">
    <property type="entry name" value="DUF7948"/>
</dbReference>
<dbReference type="AlphaFoldDB" id="A0A518BKU2"/>
<dbReference type="Pfam" id="PF25778">
    <property type="entry name" value="DUF7948"/>
    <property type="match status" value="1"/>
</dbReference>
<evidence type="ECO:0000259" key="2">
    <source>
        <dbReference type="Pfam" id="PF25778"/>
    </source>
</evidence>
<protein>
    <submittedName>
        <fullName evidence="3">Beta-propeller repeat protein</fullName>
    </submittedName>
</protein>